<dbReference type="PANTHER" id="PTHR48102">
    <property type="entry name" value="ATP-DEPENDENT CLP PROTEASE ATP-BINDING SUBUNIT CLPX-LIKE, MITOCHONDRIAL-RELATED"/>
    <property type="match status" value="1"/>
</dbReference>
<proteinExistence type="predicted"/>
<feature type="region of interest" description="Disordered" evidence="3">
    <location>
        <begin position="293"/>
        <end position="334"/>
    </location>
</feature>
<feature type="domain" description="AAA+ ATPase" evidence="4">
    <location>
        <begin position="181"/>
        <end position="374"/>
    </location>
</feature>
<dbReference type="InterPro" id="IPR027417">
    <property type="entry name" value="P-loop_NTPase"/>
</dbReference>
<sequence>MSTRALLAAVAPHARTACLAPASTGRRARFSTSVQQAAGQYHRSDFSGQGYTGIYEANQQTSGPLAGAPIVGAPRITPKALKQHQDQYVVGQERPKKILSSAVYNHFQRFQEHLRQKDEQADLDAQAQRREHGYRHPVEDEFPGQQPTMRLYTPPHHLHTSPPPAPVETPPILDFSPLQIEKSNVLLLGPSGVGKTLMIKTLARVLDVPFSISDCTPFTQAGYIGEDAEVCVQRLLAAANYDVAAAEHGIICLDEIDKIATARVSHGKDVSGEGVQQALLKIIEGTTLQIQAKPERGASGRSPGAPGSFSSSNPLDGGRGGQGSGSSGSPGGKGEVFNVRTDNILFICAGAFVGLHKIILDRTSKGSIGFGAQVRSSNAEAGSHETMVESDDVLFKEQLPFFVSSQPDPFAPNQPKSQKRQINILDYVEPSDLQRYGMIPELVGRIPITCALSALDEESLVRVLTEPRNSLIRQYEQLFHLSGIEIRFTSGALREVAKRATGMGTGARGLRTVLERILEDCMFEAPGSHTKHILITQAVAQLKAAPLTFQRGHSSNFHAAIAQEEEQWEEALRQKEESANVRNFEEYRKKSFVAGAG</sequence>
<evidence type="ECO:0000313" key="6">
    <source>
        <dbReference type="EMBL" id="KAF1997225.1"/>
    </source>
</evidence>
<evidence type="ECO:0000259" key="5">
    <source>
        <dbReference type="SMART" id="SM01086"/>
    </source>
</evidence>
<dbReference type="OrthoDB" id="1721884at2759"/>
<accession>A0A6A5WDK7</accession>
<dbReference type="SMART" id="SM01086">
    <property type="entry name" value="ClpB_D2-small"/>
    <property type="match status" value="1"/>
</dbReference>
<keyword evidence="7" id="KW-1185">Reference proteome</keyword>
<feature type="compositionally biased region" description="Low complexity" evidence="3">
    <location>
        <begin position="299"/>
        <end position="312"/>
    </location>
</feature>
<dbReference type="InterPro" id="IPR003593">
    <property type="entry name" value="AAA+_ATPase"/>
</dbReference>
<dbReference type="InterPro" id="IPR019489">
    <property type="entry name" value="Clp_ATPase_C"/>
</dbReference>
<gene>
    <name evidence="6" type="ORF">P154DRAFT_441648</name>
</gene>
<dbReference type="Pfam" id="PF07724">
    <property type="entry name" value="AAA_2"/>
    <property type="match status" value="1"/>
</dbReference>
<dbReference type="SUPFAM" id="SSF52540">
    <property type="entry name" value="P-loop containing nucleoside triphosphate hydrolases"/>
    <property type="match status" value="1"/>
</dbReference>
<dbReference type="EMBL" id="ML977616">
    <property type="protein sequence ID" value="KAF1997225.1"/>
    <property type="molecule type" value="Genomic_DNA"/>
</dbReference>
<dbReference type="Proteomes" id="UP000799779">
    <property type="component" value="Unassembled WGS sequence"/>
</dbReference>
<keyword evidence="2" id="KW-0067">ATP-binding</keyword>
<organism evidence="6 7">
    <name type="scientific">Amniculicola lignicola CBS 123094</name>
    <dbReference type="NCBI Taxonomy" id="1392246"/>
    <lineage>
        <taxon>Eukaryota</taxon>
        <taxon>Fungi</taxon>
        <taxon>Dikarya</taxon>
        <taxon>Ascomycota</taxon>
        <taxon>Pezizomycotina</taxon>
        <taxon>Dothideomycetes</taxon>
        <taxon>Pleosporomycetidae</taxon>
        <taxon>Pleosporales</taxon>
        <taxon>Amniculicolaceae</taxon>
        <taxon>Amniculicola</taxon>
    </lineage>
</organism>
<name>A0A6A5WDK7_9PLEO</name>
<dbReference type="GO" id="GO:0005759">
    <property type="term" value="C:mitochondrial matrix"/>
    <property type="evidence" value="ECO:0007669"/>
    <property type="project" value="TreeGrafter"/>
</dbReference>
<dbReference type="GO" id="GO:0051603">
    <property type="term" value="P:proteolysis involved in protein catabolic process"/>
    <property type="evidence" value="ECO:0007669"/>
    <property type="project" value="TreeGrafter"/>
</dbReference>
<feature type="compositionally biased region" description="Basic and acidic residues" evidence="3">
    <location>
        <begin position="127"/>
        <end position="139"/>
    </location>
</feature>
<dbReference type="Pfam" id="PF10431">
    <property type="entry name" value="ClpB_D2-small"/>
    <property type="match status" value="1"/>
</dbReference>
<feature type="region of interest" description="Disordered" evidence="3">
    <location>
        <begin position="122"/>
        <end position="145"/>
    </location>
</feature>
<protein>
    <submittedName>
        <fullName evidence="6">ClpX, ATPase regulatory subunit</fullName>
    </submittedName>
</protein>
<reference evidence="6" key="1">
    <citation type="journal article" date="2020" name="Stud. Mycol.">
        <title>101 Dothideomycetes genomes: a test case for predicting lifestyles and emergence of pathogens.</title>
        <authorList>
            <person name="Haridas S."/>
            <person name="Albert R."/>
            <person name="Binder M."/>
            <person name="Bloem J."/>
            <person name="Labutti K."/>
            <person name="Salamov A."/>
            <person name="Andreopoulos B."/>
            <person name="Baker S."/>
            <person name="Barry K."/>
            <person name="Bills G."/>
            <person name="Bluhm B."/>
            <person name="Cannon C."/>
            <person name="Castanera R."/>
            <person name="Culley D."/>
            <person name="Daum C."/>
            <person name="Ezra D."/>
            <person name="Gonzalez J."/>
            <person name="Henrissat B."/>
            <person name="Kuo A."/>
            <person name="Liang C."/>
            <person name="Lipzen A."/>
            <person name="Lutzoni F."/>
            <person name="Magnuson J."/>
            <person name="Mondo S."/>
            <person name="Nolan M."/>
            <person name="Ohm R."/>
            <person name="Pangilinan J."/>
            <person name="Park H.-J."/>
            <person name="Ramirez L."/>
            <person name="Alfaro M."/>
            <person name="Sun H."/>
            <person name="Tritt A."/>
            <person name="Yoshinaga Y."/>
            <person name="Zwiers L.-H."/>
            <person name="Turgeon B."/>
            <person name="Goodwin S."/>
            <person name="Spatafora J."/>
            <person name="Crous P."/>
            <person name="Grigoriev I."/>
        </authorList>
    </citation>
    <scope>NUCLEOTIDE SEQUENCE</scope>
    <source>
        <strain evidence="6">CBS 123094</strain>
    </source>
</reference>
<dbReference type="InterPro" id="IPR050052">
    <property type="entry name" value="ATP-dep_Clp_protease_ClpX"/>
</dbReference>
<dbReference type="Gene3D" id="3.40.50.300">
    <property type="entry name" value="P-loop containing nucleotide triphosphate hydrolases"/>
    <property type="match status" value="1"/>
</dbReference>
<evidence type="ECO:0000313" key="7">
    <source>
        <dbReference type="Proteomes" id="UP000799779"/>
    </source>
</evidence>
<dbReference type="GO" id="GO:0016887">
    <property type="term" value="F:ATP hydrolysis activity"/>
    <property type="evidence" value="ECO:0007669"/>
    <property type="project" value="InterPro"/>
</dbReference>
<keyword evidence="1" id="KW-0547">Nucleotide-binding</keyword>
<dbReference type="GO" id="GO:0005524">
    <property type="term" value="F:ATP binding"/>
    <property type="evidence" value="ECO:0007669"/>
    <property type="project" value="UniProtKB-KW"/>
</dbReference>
<dbReference type="InterPro" id="IPR003959">
    <property type="entry name" value="ATPase_AAA_core"/>
</dbReference>
<dbReference type="AlphaFoldDB" id="A0A6A5WDK7"/>
<dbReference type="PANTHER" id="PTHR48102:SF7">
    <property type="entry name" value="ATP-DEPENDENT CLP PROTEASE ATP-BINDING SUBUNIT CLPX-LIKE, MITOCHONDRIAL"/>
    <property type="match status" value="1"/>
</dbReference>
<evidence type="ECO:0000259" key="4">
    <source>
        <dbReference type="SMART" id="SM00382"/>
    </source>
</evidence>
<dbReference type="FunFam" id="1.10.8.60:FF:000138">
    <property type="entry name" value="ATP-dependent Clp protease ATP-binding subunit ClpX"/>
    <property type="match status" value="1"/>
</dbReference>
<evidence type="ECO:0000256" key="2">
    <source>
        <dbReference type="ARBA" id="ARBA00022840"/>
    </source>
</evidence>
<dbReference type="Gene3D" id="1.10.8.60">
    <property type="match status" value="1"/>
</dbReference>
<feature type="compositionally biased region" description="Gly residues" evidence="3">
    <location>
        <begin position="317"/>
        <end position="334"/>
    </location>
</feature>
<dbReference type="SMART" id="SM00382">
    <property type="entry name" value="AAA"/>
    <property type="match status" value="1"/>
</dbReference>
<evidence type="ECO:0000256" key="3">
    <source>
        <dbReference type="SAM" id="MobiDB-lite"/>
    </source>
</evidence>
<evidence type="ECO:0000256" key="1">
    <source>
        <dbReference type="ARBA" id="ARBA00022741"/>
    </source>
</evidence>
<feature type="domain" description="Clp ATPase C-terminal" evidence="5">
    <location>
        <begin position="455"/>
        <end position="549"/>
    </location>
</feature>